<dbReference type="AlphaFoldDB" id="A0A7C2FF33"/>
<accession>A0A7C2FF33</accession>
<name>A0A7C2FF33_9CREN</name>
<comment type="caution">
    <text evidence="1">The sequence shown here is derived from an EMBL/GenBank/DDBJ whole genome shotgun (WGS) entry which is preliminary data.</text>
</comment>
<reference evidence="1" key="1">
    <citation type="journal article" date="2020" name="mSystems">
        <title>Genome- and Community-Level Interaction Insights into Carbon Utilization and Element Cycling Functions of Hydrothermarchaeota in Hydrothermal Sediment.</title>
        <authorList>
            <person name="Zhou Z."/>
            <person name="Liu Y."/>
            <person name="Xu W."/>
            <person name="Pan J."/>
            <person name="Luo Z.H."/>
            <person name="Li M."/>
        </authorList>
    </citation>
    <scope>NUCLEOTIDE SEQUENCE [LARGE SCALE GENOMIC DNA]</scope>
    <source>
        <strain evidence="1">SpSt-23</strain>
    </source>
</reference>
<sequence>MSERERPSPAKDFKDIFSYLFRDEADIRTALPVTGVMRLGWGWAFIIDDFFRLYTRYSRLDEQTGKLVPDLDRLEAALNGEDQEAREEAIYFIRWLIILEKHLPTLLGMSPRAHEVAELLIRRVTLPEVRYTVAEASQYRAPFWGEYVGVEHAPAAEMPRRPRPPTIFRPEGGEE</sequence>
<dbReference type="EMBL" id="DSJT01000036">
    <property type="protein sequence ID" value="HEF87941.1"/>
    <property type="molecule type" value="Genomic_DNA"/>
</dbReference>
<proteinExistence type="predicted"/>
<organism evidence="1">
    <name type="scientific">Thermosphaera aggregans</name>
    <dbReference type="NCBI Taxonomy" id="54254"/>
    <lineage>
        <taxon>Archaea</taxon>
        <taxon>Thermoproteota</taxon>
        <taxon>Thermoprotei</taxon>
        <taxon>Desulfurococcales</taxon>
        <taxon>Desulfurococcaceae</taxon>
        <taxon>Thermosphaera</taxon>
    </lineage>
</organism>
<gene>
    <name evidence="1" type="ORF">ENP55_06700</name>
</gene>
<protein>
    <submittedName>
        <fullName evidence="1">Uncharacterized protein</fullName>
    </submittedName>
</protein>
<evidence type="ECO:0000313" key="1">
    <source>
        <dbReference type="EMBL" id="HEF87941.1"/>
    </source>
</evidence>